<name>A0A1S1N1U0_9GAMM</name>
<dbReference type="InterPro" id="IPR036890">
    <property type="entry name" value="HATPase_C_sf"/>
</dbReference>
<dbReference type="Gene3D" id="1.10.287.130">
    <property type="match status" value="1"/>
</dbReference>
<evidence type="ECO:0000256" key="7">
    <source>
        <dbReference type="ARBA" id="ARBA00022741"/>
    </source>
</evidence>
<dbReference type="InterPro" id="IPR005467">
    <property type="entry name" value="His_kinase_dom"/>
</dbReference>
<comment type="caution">
    <text evidence="13">The sequence shown here is derived from an EMBL/GenBank/DDBJ whole genome shotgun (WGS) entry which is preliminary data.</text>
</comment>
<keyword evidence="10" id="KW-0472">Membrane</keyword>
<keyword evidence="10" id="KW-0812">Transmembrane</keyword>
<dbReference type="AlphaFoldDB" id="A0A1S1N1U0"/>
<dbReference type="PROSITE" id="PS50885">
    <property type="entry name" value="HAMP"/>
    <property type="match status" value="1"/>
</dbReference>
<protein>
    <recommendedName>
        <fullName evidence="3">histidine kinase</fullName>
        <ecNumber evidence="3">2.7.13.3</ecNumber>
    </recommendedName>
</protein>
<feature type="transmembrane region" description="Helical" evidence="10">
    <location>
        <begin position="147"/>
        <end position="164"/>
    </location>
</feature>
<dbReference type="GO" id="GO:0000155">
    <property type="term" value="F:phosphorelay sensor kinase activity"/>
    <property type="evidence" value="ECO:0007669"/>
    <property type="project" value="InterPro"/>
</dbReference>
<dbReference type="Gene3D" id="3.30.565.10">
    <property type="entry name" value="Histidine kinase-like ATPase, C-terminal domain"/>
    <property type="match status" value="1"/>
</dbReference>
<dbReference type="GO" id="GO:0005524">
    <property type="term" value="F:ATP binding"/>
    <property type="evidence" value="ECO:0007669"/>
    <property type="project" value="UniProtKB-KW"/>
</dbReference>
<evidence type="ECO:0000256" key="2">
    <source>
        <dbReference type="ARBA" id="ARBA00004651"/>
    </source>
</evidence>
<dbReference type="SMART" id="SM00388">
    <property type="entry name" value="HisKA"/>
    <property type="match status" value="1"/>
</dbReference>
<evidence type="ECO:0000256" key="4">
    <source>
        <dbReference type="ARBA" id="ARBA00022475"/>
    </source>
</evidence>
<evidence type="ECO:0000313" key="14">
    <source>
        <dbReference type="Proteomes" id="UP000180253"/>
    </source>
</evidence>
<accession>A0A1S1N1U0</accession>
<dbReference type="EC" id="2.7.13.3" evidence="3"/>
<keyword evidence="6" id="KW-0808">Transferase</keyword>
<dbReference type="InterPro" id="IPR003660">
    <property type="entry name" value="HAMP_dom"/>
</dbReference>
<keyword evidence="8" id="KW-0418">Kinase</keyword>
<dbReference type="PRINTS" id="PR00344">
    <property type="entry name" value="BCTRLSENSOR"/>
</dbReference>
<evidence type="ECO:0000256" key="3">
    <source>
        <dbReference type="ARBA" id="ARBA00012438"/>
    </source>
</evidence>
<evidence type="ECO:0000256" key="5">
    <source>
        <dbReference type="ARBA" id="ARBA00022553"/>
    </source>
</evidence>
<dbReference type="InterPro" id="IPR050980">
    <property type="entry name" value="2C_sensor_his_kinase"/>
</dbReference>
<feature type="domain" description="Histidine kinase" evidence="11">
    <location>
        <begin position="225"/>
        <end position="429"/>
    </location>
</feature>
<keyword evidence="9" id="KW-0067">ATP-binding</keyword>
<dbReference type="InterPro" id="IPR004358">
    <property type="entry name" value="Sig_transdc_His_kin-like_C"/>
</dbReference>
<evidence type="ECO:0000313" key="13">
    <source>
        <dbReference type="EMBL" id="OHU95166.1"/>
    </source>
</evidence>
<evidence type="ECO:0000256" key="8">
    <source>
        <dbReference type="ARBA" id="ARBA00022777"/>
    </source>
</evidence>
<evidence type="ECO:0000259" key="12">
    <source>
        <dbReference type="PROSITE" id="PS50885"/>
    </source>
</evidence>
<organism evidence="13 14">
    <name type="scientific">Pseudoalteromonas byunsanensis</name>
    <dbReference type="NCBI Taxonomy" id="327939"/>
    <lineage>
        <taxon>Bacteria</taxon>
        <taxon>Pseudomonadati</taxon>
        <taxon>Pseudomonadota</taxon>
        <taxon>Gammaproteobacteria</taxon>
        <taxon>Alteromonadales</taxon>
        <taxon>Pseudoalteromonadaceae</taxon>
        <taxon>Pseudoalteromonas</taxon>
    </lineage>
</organism>
<reference evidence="13 14" key="1">
    <citation type="submission" date="2016-10" db="EMBL/GenBank/DDBJ databases">
        <title>Pseudoalteromonas amylolytica sp. nov., isolated from the surface seawater.</title>
        <authorList>
            <person name="Wu Y.-H."/>
            <person name="Cheng H."/>
            <person name="Jin X.-B."/>
            <person name="Wang C.-S."/>
            <person name="Xu X.-W."/>
        </authorList>
    </citation>
    <scope>NUCLEOTIDE SEQUENCE [LARGE SCALE GENOMIC DNA]</scope>
    <source>
        <strain evidence="13 14">JCM 12483</strain>
    </source>
</reference>
<dbReference type="Pfam" id="PF00672">
    <property type="entry name" value="HAMP"/>
    <property type="match status" value="1"/>
</dbReference>
<comment type="subcellular location">
    <subcellularLocation>
        <location evidence="2">Cell membrane</location>
        <topology evidence="2">Multi-pass membrane protein</topology>
    </subcellularLocation>
</comment>
<dbReference type="Proteomes" id="UP000180253">
    <property type="component" value="Unassembled WGS sequence"/>
</dbReference>
<keyword evidence="7" id="KW-0547">Nucleotide-binding</keyword>
<gene>
    <name evidence="13" type="ORF">BIW53_10590</name>
</gene>
<dbReference type="InterPro" id="IPR003661">
    <property type="entry name" value="HisK_dim/P_dom"/>
</dbReference>
<dbReference type="SMART" id="SM00304">
    <property type="entry name" value="HAMP"/>
    <property type="match status" value="1"/>
</dbReference>
<dbReference type="Pfam" id="PF00512">
    <property type="entry name" value="HisKA"/>
    <property type="match status" value="1"/>
</dbReference>
<dbReference type="SUPFAM" id="SSF55874">
    <property type="entry name" value="ATPase domain of HSP90 chaperone/DNA topoisomerase II/histidine kinase"/>
    <property type="match status" value="1"/>
</dbReference>
<keyword evidence="10" id="KW-1133">Transmembrane helix</keyword>
<sequence length="429" mass="48149">MKLPNLNLYTRFFLLFTITTLLLVILVFLGSFSMSEEDAKKVVFDRHEALHDMMVKLVDGPIDLDKLKAEAKKNRVAIQINRGAQVWRTGDSLPEPDGLEKNATPLGQLYFSKVGTKYYVFTTSKGTTIAVTSQIANLIIYPSWLVYWPWAALFIVLFVSYKILNRQLKPISLAIDSVTQISHGNLAYRIVDHPKNDLGKLTLGINEMAESLEQLFASKNELLLSVSHELRSPMARMKVLLALLANNETVAKLNTEINKMDEIVEQLLESERLKDAHQLLNLETYFFPNVLRDILNSFESNDRIQLEGSVAEIAIDIDLGRFKFLIRNLIENALKHSGSESPVLVSTRTENSELFISVRDFGTGIEQSFISEIFEPFSQAADSSHRSNNGVGLGLFLCKRIAIAHGGALTVESELGRGSEFTFRLPIVV</sequence>
<dbReference type="InterPro" id="IPR003594">
    <property type="entry name" value="HATPase_dom"/>
</dbReference>
<dbReference type="InterPro" id="IPR036097">
    <property type="entry name" value="HisK_dim/P_sf"/>
</dbReference>
<proteinExistence type="predicted"/>
<dbReference type="GO" id="GO:0005886">
    <property type="term" value="C:plasma membrane"/>
    <property type="evidence" value="ECO:0007669"/>
    <property type="project" value="UniProtKB-SubCell"/>
</dbReference>
<evidence type="ECO:0000256" key="10">
    <source>
        <dbReference type="SAM" id="Phobius"/>
    </source>
</evidence>
<dbReference type="SUPFAM" id="SSF47384">
    <property type="entry name" value="Homodimeric domain of signal transducing histidine kinase"/>
    <property type="match status" value="1"/>
</dbReference>
<dbReference type="OrthoDB" id="9804645at2"/>
<evidence type="ECO:0000256" key="6">
    <source>
        <dbReference type="ARBA" id="ARBA00022679"/>
    </source>
</evidence>
<dbReference type="PROSITE" id="PS50109">
    <property type="entry name" value="HIS_KIN"/>
    <property type="match status" value="1"/>
</dbReference>
<evidence type="ECO:0000259" key="11">
    <source>
        <dbReference type="PROSITE" id="PS50109"/>
    </source>
</evidence>
<keyword evidence="14" id="KW-1185">Reference proteome</keyword>
<dbReference type="CDD" id="cd00082">
    <property type="entry name" value="HisKA"/>
    <property type="match status" value="1"/>
</dbReference>
<dbReference type="STRING" id="327939.BIW53_10590"/>
<keyword evidence="5" id="KW-0597">Phosphoprotein</keyword>
<dbReference type="CDD" id="cd06225">
    <property type="entry name" value="HAMP"/>
    <property type="match status" value="1"/>
</dbReference>
<dbReference type="PANTHER" id="PTHR44936:SF10">
    <property type="entry name" value="SENSOR PROTEIN RSTB"/>
    <property type="match status" value="1"/>
</dbReference>
<feature type="transmembrane region" description="Helical" evidence="10">
    <location>
        <begin position="12"/>
        <end position="32"/>
    </location>
</feature>
<dbReference type="SMART" id="SM00387">
    <property type="entry name" value="HATPase_c"/>
    <property type="match status" value="1"/>
</dbReference>
<keyword evidence="4" id="KW-1003">Cell membrane</keyword>
<dbReference type="SUPFAM" id="SSF158472">
    <property type="entry name" value="HAMP domain-like"/>
    <property type="match status" value="1"/>
</dbReference>
<dbReference type="Pfam" id="PF02518">
    <property type="entry name" value="HATPase_c"/>
    <property type="match status" value="1"/>
</dbReference>
<comment type="catalytic activity">
    <reaction evidence="1">
        <text>ATP + protein L-histidine = ADP + protein N-phospho-L-histidine.</text>
        <dbReference type="EC" id="2.7.13.3"/>
    </reaction>
</comment>
<dbReference type="PANTHER" id="PTHR44936">
    <property type="entry name" value="SENSOR PROTEIN CREC"/>
    <property type="match status" value="1"/>
</dbReference>
<dbReference type="CDD" id="cd00075">
    <property type="entry name" value="HATPase"/>
    <property type="match status" value="1"/>
</dbReference>
<evidence type="ECO:0000256" key="1">
    <source>
        <dbReference type="ARBA" id="ARBA00000085"/>
    </source>
</evidence>
<feature type="domain" description="HAMP" evidence="12">
    <location>
        <begin position="165"/>
        <end position="217"/>
    </location>
</feature>
<evidence type="ECO:0000256" key="9">
    <source>
        <dbReference type="ARBA" id="ARBA00022840"/>
    </source>
</evidence>
<dbReference type="EMBL" id="MNAN01000031">
    <property type="protein sequence ID" value="OHU95166.1"/>
    <property type="molecule type" value="Genomic_DNA"/>
</dbReference>